<keyword evidence="1" id="KW-1133">Transmembrane helix</keyword>
<feature type="transmembrane region" description="Helical" evidence="1">
    <location>
        <begin position="47"/>
        <end position="65"/>
    </location>
</feature>
<dbReference type="Proteomes" id="UP000008633">
    <property type="component" value="Chromosome"/>
</dbReference>
<sequence>MKLRWKATLGFGGGMAVGILLGVLLTMGMTSLSGVQGSNPRIGVMNLLGMGVGAFVGGAIGGASLGRGLRPMIGYGIAFVPMAALSAFSLLMFL</sequence>
<name>E6WXQ8_NITSE</name>
<accession>E6WXQ8</accession>
<evidence type="ECO:0000313" key="3">
    <source>
        <dbReference type="Proteomes" id="UP000008633"/>
    </source>
</evidence>
<dbReference type="HOGENOM" id="CLU_2383207_0_0_7"/>
<evidence type="ECO:0000313" key="2">
    <source>
        <dbReference type="EMBL" id="ADV46315.1"/>
    </source>
</evidence>
<organism evidence="2 3">
    <name type="scientific">Nitratifractor salsuginis (strain DSM 16511 / JCM 12458 / E9I37-1)</name>
    <dbReference type="NCBI Taxonomy" id="749222"/>
    <lineage>
        <taxon>Bacteria</taxon>
        <taxon>Pseudomonadati</taxon>
        <taxon>Campylobacterota</taxon>
        <taxon>Epsilonproteobacteria</taxon>
        <taxon>Campylobacterales</taxon>
        <taxon>Sulfurovaceae</taxon>
        <taxon>Nitratifractor</taxon>
    </lineage>
</organism>
<reference evidence="2 3" key="1">
    <citation type="journal article" date="2011" name="Stand. Genomic Sci.">
        <title>Complete genome sequence of Nitratifractor salsuginis type strain (E9I37-1).</title>
        <authorList>
            <person name="Anderson I."/>
            <person name="Sikorski J."/>
            <person name="Zeytun A."/>
            <person name="Nolan M."/>
            <person name="Lapidus A."/>
            <person name="Lucas S."/>
            <person name="Hammon N."/>
            <person name="Deshpande S."/>
            <person name="Cheng J.F."/>
            <person name="Tapia R."/>
            <person name="Han C."/>
            <person name="Goodwin L."/>
            <person name="Pitluck S."/>
            <person name="Liolios K."/>
            <person name="Pagani I."/>
            <person name="Ivanova N."/>
            <person name="Huntemann M."/>
            <person name="Mavromatis K."/>
            <person name="Ovchinikova G."/>
            <person name="Pati A."/>
            <person name="Chen A."/>
            <person name="Palaniappan K."/>
            <person name="Land M."/>
            <person name="Hauser L."/>
            <person name="Brambilla E.M."/>
            <person name="Ngatchou-Djao O.D."/>
            <person name="Rohde M."/>
            <person name="Tindall B.J."/>
            <person name="Goker M."/>
            <person name="Detter J.C."/>
            <person name="Woyke T."/>
            <person name="Bristow J."/>
            <person name="Eisen J.A."/>
            <person name="Markowitz V."/>
            <person name="Hugenholtz P."/>
            <person name="Klenk H.P."/>
            <person name="Kyrpides N.C."/>
        </authorList>
    </citation>
    <scope>NUCLEOTIDE SEQUENCE [LARGE SCALE GENOMIC DNA]</scope>
    <source>
        <strain evidence="3">DSM 16511 / JCM 12458 / E9I37-1</strain>
    </source>
</reference>
<evidence type="ECO:0000256" key="1">
    <source>
        <dbReference type="SAM" id="Phobius"/>
    </source>
</evidence>
<proteinExistence type="predicted"/>
<gene>
    <name evidence="2" type="ordered locus">Nitsa_1057</name>
</gene>
<keyword evidence="1" id="KW-0472">Membrane</keyword>
<feature type="transmembrane region" description="Helical" evidence="1">
    <location>
        <begin position="7"/>
        <end position="27"/>
    </location>
</feature>
<dbReference type="AlphaFoldDB" id="E6WXQ8"/>
<protein>
    <submittedName>
        <fullName evidence="2">Uncharacterized protein</fullName>
    </submittedName>
</protein>
<reference evidence="3" key="2">
    <citation type="submission" date="2011-01" db="EMBL/GenBank/DDBJ databases">
        <title>The complete genome of Nitratifractor salsuginis DSM 16511.</title>
        <authorList>
            <consortium name="US DOE Joint Genome Institute (JGI-PGF)"/>
            <person name="Lucas S."/>
            <person name="Copeland A."/>
            <person name="Lapidus A."/>
            <person name="Bruce D."/>
            <person name="Goodwin L."/>
            <person name="Pitluck S."/>
            <person name="Kyrpides N."/>
            <person name="Mavromatis K."/>
            <person name="Ivanova N."/>
            <person name="Mikhailova N."/>
            <person name="Zeytun A."/>
            <person name="Detter J.C."/>
            <person name="Tapia R."/>
            <person name="Han C."/>
            <person name="Land M."/>
            <person name="Hauser L."/>
            <person name="Markowitz V."/>
            <person name="Cheng J.-F."/>
            <person name="Hugenholtz P."/>
            <person name="Woyke T."/>
            <person name="Wu D."/>
            <person name="Tindall B."/>
            <person name="Schuetze A."/>
            <person name="Brambilla E."/>
            <person name="Klenk H.-P."/>
            <person name="Eisen J.A."/>
        </authorList>
    </citation>
    <scope>NUCLEOTIDE SEQUENCE [LARGE SCALE GENOMIC DNA]</scope>
    <source>
        <strain evidence="3">DSM 16511 / JCM 12458 / E9I37-1</strain>
    </source>
</reference>
<dbReference type="EMBL" id="CP002452">
    <property type="protein sequence ID" value="ADV46315.1"/>
    <property type="molecule type" value="Genomic_DNA"/>
</dbReference>
<feature type="transmembrane region" description="Helical" evidence="1">
    <location>
        <begin position="72"/>
        <end position="93"/>
    </location>
</feature>
<keyword evidence="3" id="KW-1185">Reference proteome</keyword>
<keyword evidence="1" id="KW-0812">Transmembrane</keyword>
<dbReference type="RefSeq" id="WP_013554008.1">
    <property type="nucleotide sequence ID" value="NC_014935.1"/>
</dbReference>
<dbReference type="KEGG" id="nsa:Nitsa_1057"/>